<keyword evidence="7" id="KW-0408">Iron</keyword>
<evidence type="ECO:0000256" key="6">
    <source>
        <dbReference type="ARBA" id="ARBA00022982"/>
    </source>
</evidence>
<evidence type="ECO:0000313" key="11">
    <source>
        <dbReference type="Proteomes" id="UP001157439"/>
    </source>
</evidence>
<reference evidence="10 11" key="1">
    <citation type="journal article" date="2014" name="Int. J. Syst. Evol. Microbiol.">
        <title>Complete genome sequence of Corynebacterium casei LMG S-19264T (=DSM 44701T), isolated from a smear-ripened cheese.</title>
        <authorList>
            <consortium name="US DOE Joint Genome Institute (JGI-PGF)"/>
            <person name="Walter F."/>
            <person name="Albersmeier A."/>
            <person name="Kalinowski J."/>
            <person name="Ruckert C."/>
        </authorList>
    </citation>
    <scope>NUCLEOTIDE SEQUENCE [LARGE SCALE GENOMIC DNA]</scope>
    <source>
        <strain evidence="10 11">NBRC 112785</strain>
    </source>
</reference>
<proteinExistence type="predicted"/>
<feature type="chain" id="PRO_5041359436" evidence="8">
    <location>
        <begin position="26"/>
        <end position="111"/>
    </location>
</feature>
<comment type="caution">
    <text evidence="10">The sequence shown here is derived from an EMBL/GenBank/DDBJ whole genome shotgun (WGS) entry which is preliminary data.</text>
</comment>
<evidence type="ECO:0000256" key="5">
    <source>
        <dbReference type="ARBA" id="ARBA00022723"/>
    </source>
</evidence>
<feature type="signal peptide" evidence="8">
    <location>
        <begin position="1"/>
        <end position="25"/>
    </location>
</feature>
<evidence type="ECO:0000256" key="3">
    <source>
        <dbReference type="ARBA" id="ARBA00022448"/>
    </source>
</evidence>
<name>A0AA37TQB4_9GAMM</name>
<keyword evidence="8" id="KW-0732">Signal</keyword>
<evidence type="ECO:0000259" key="9">
    <source>
        <dbReference type="Pfam" id="PF14537"/>
    </source>
</evidence>
<keyword evidence="5" id="KW-0479">Metal-binding</keyword>
<organism evidence="10 11">
    <name type="scientific">Paraferrimonas haliotis</name>
    <dbReference type="NCBI Taxonomy" id="2013866"/>
    <lineage>
        <taxon>Bacteria</taxon>
        <taxon>Pseudomonadati</taxon>
        <taxon>Pseudomonadota</taxon>
        <taxon>Gammaproteobacteria</taxon>
        <taxon>Alteromonadales</taxon>
        <taxon>Ferrimonadaceae</taxon>
        <taxon>Paraferrimonas</taxon>
    </lineage>
</organism>
<keyword evidence="11" id="KW-1185">Reference proteome</keyword>
<keyword evidence="6" id="KW-0249">Electron transport</keyword>
<evidence type="ECO:0000256" key="8">
    <source>
        <dbReference type="SAM" id="SignalP"/>
    </source>
</evidence>
<accession>A0AA37TQB4</accession>
<dbReference type="Pfam" id="PF14537">
    <property type="entry name" value="Cytochrom_c3_2"/>
    <property type="match status" value="1"/>
</dbReference>
<evidence type="ECO:0000256" key="7">
    <source>
        <dbReference type="ARBA" id="ARBA00023004"/>
    </source>
</evidence>
<dbReference type="Gene3D" id="1.10.1130.10">
    <property type="entry name" value="Flavocytochrome C3, Chain A"/>
    <property type="match status" value="1"/>
</dbReference>
<dbReference type="GO" id="GO:0042597">
    <property type="term" value="C:periplasmic space"/>
    <property type="evidence" value="ECO:0007669"/>
    <property type="project" value="UniProtKB-SubCell"/>
</dbReference>
<dbReference type="SUPFAM" id="SSF48695">
    <property type="entry name" value="Multiheme cytochromes"/>
    <property type="match status" value="1"/>
</dbReference>
<evidence type="ECO:0000313" key="10">
    <source>
        <dbReference type="EMBL" id="GLS82666.1"/>
    </source>
</evidence>
<evidence type="ECO:0000256" key="2">
    <source>
        <dbReference type="ARBA" id="ARBA00004418"/>
    </source>
</evidence>
<keyword evidence="3" id="KW-0813">Transport</keyword>
<dbReference type="InterPro" id="IPR036280">
    <property type="entry name" value="Multihaem_cyt_sf"/>
</dbReference>
<dbReference type="InterPro" id="IPR012286">
    <property type="entry name" value="Tetrahaem_cytochrome"/>
</dbReference>
<protein>
    <submittedName>
        <fullName evidence="10">Cytochrome c</fullName>
    </submittedName>
</protein>
<dbReference type="EMBL" id="BSPO01000002">
    <property type="protein sequence ID" value="GLS82666.1"/>
    <property type="molecule type" value="Genomic_DNA"/>
</dbReference>
<sequence>MSNKLLSAIFGAGLAALAMSPAALAGDVLADTHTDMGGCESCHVDGDPSADGAQENAACVECHGDMGDMGEPHDVHEGILNCLDCHIMHEQTAADKPQLDAADPKCADCHG</sequence>
<dbReference type="AlphaFoldDB" id="A0AA37TQB4"/>
<evidence type="ECO:0000256" key="4">
    <source>
        <dbReference type="ARBA" id="ARBA00022617"/>
    </source>
</evidence>
<dbReference type="RefSeq" id="WP_095498912.1">
    <property type="nucleotide sequence ID" value="NZ_BSPO01000002.1"/>
</dbReference>
<dbReference type="Proteomes" id="UP001157439">
    <property type="component" value="Unassembled WGS sequence"/>
</dbReference>
<feature type="domain" description="Tetrahaem cytochrome" evidence="9">
    <location>
        <begin position="33"/>
        <end position="110"/>
    </location>
</feature>
<keyword evidence="4" id="KW-0349">Heme</keyword>
<comment type="cofactor">
    <cofactor evidence="1">
        <name>heme c</name>
        <dbReference type="ChEBI" id="CHEBI:61717"/>
    </cofactor>
</comment>
<evidence type="ECO:0000256" key="1">
    <source>
        <dbReference type="ARBA" id="ARBA00001926"/>
    </source>
</evidence>
<dbReference type="GO" id="GO:0046872">
    <property type="term" value="F:metal ion binding"/>
    <property type="evidence" value="ECO:0007669"/>
    <property type="project" value="UniProtKB-KW"/>
</dbReference>
<comment type="subcellular location">
    <subcellularLocation>
        <location evidence="2">Periplasm</location>
    </subcellularLocation>
</comment>
<gene>
    <name evidence="10" type="primary">cctA_1</name>
    <name evidence="10" type="ORF">GCM10007894_06430</name>
</gene>